<proteinExistence type="inferred from homology"/>
<feature type="DNA-binding region" description="Homeobox" evidence="6">
    <location>
        <begin position="116"/>
        <end position="175"/>
    </location>
</feature>
<sequence length="240" mass="26516">MTSLPCPLPDRGASNVVFPDLAPALSVVAAYPLGLSPGTAASPDLSYSQSYGHPRSYSHPGPATPGDSYLPRQQQLVAPSQPFHRPAEHPQELEAESEKLALSLVPSQQQSLTRKLRKPRTIYSSLQLQHLNQRFQHTQYLALPERAQLAAQLGLTQTQVKIWFQNKRSKYKKLLKQSSGEPEEDFSGRSPSLSPHSPALPFIWGLPKADTLPSSGYDNSHFGAWYQHCSPDVLALPQMM</sequence>
<dbReference type="GO" id="GO:0030154">
    <property type="term" value="P:cell differentiation"/>
    <property type="evidence" value="ECO:0007669"/>
    <property type="project" value="TreeGrafter"/>
</dbReference>
<dbReference type="Pfam" id="PF00046">
    <property type="entry name" value="Homeodomain"/>
    <property type="match status" value="1"/>
</dbReference>
<dbReference type="InterPro" id="IPR001356">
    <property type="entry name" value="HD"/>
</dbReference>
<dbReference type="AlphaFoldDB" id="A0A8C6MYV7"/>
<dbReference type="PROSITE" id="PS50071">
    <property type="entry name" value="HOMEOBOX_2"/>
    <property type="match status" value="1"/>
</dbReference>
<dbReference type="InterPro" id="IPR000047">
    <property type="entry name" value="HTH_motif"/>
</dbReference>
<keyword evidence="3 6" id="KW-0238">DNA-binding</keyword>
<evidence type="ECO:0000313" key="11">
    <source>
        <dbReference type="Proteomes" id="UP000694415"/>
    </source>
</evidence>
<name>A0A8C6MYV7_MUSSI</name>
<evidence type="ECO:0000256" key="4">
    <source>
        <dbReference type="ARBA" id="ARBA00023155"/>
    </source>
</evidence>
<dbReference type="PANTHER" id="PTHR24327:SF21">
    <property type="entry name" value="HOMEOBOX PROTEIN DLX-4"/>
    <property type="match status" value="1"/>
</dbReference>
<dbReference type="PROSITE" id="PS00027">
    <property type="entry name" value="HOMEOBOX_1"/>
    <property type="match status" value="1"/>
</dbReference>
<protein>
    <submittedName>
        <fullName evidence="10">Distal-less homeobox 4</fullName>
    </submittedName>
</protein>
<dbReference type="SUPFAM" id="SSF46689">
    <property type="entry name" value="Homeodomain-like"/>
    <property type="match status" value="1"/>
</dbReference>
<evidence type="ECO:0000256" key="2">
    <source>
        <dbReference type="ARBA" id="ARBA00007916"/>
    </source>
</evidence>
<organism evidence="10 11">
    <name type="scientific">Mus spicilegus</name>
    <name type="common">Mound-building mouse</name>
    <dbReference type="NCBI Taxonomy" id="10103"/>
    <lineage>
        <taxon>Eukaryota</taxon>
        <taxon>Metazoa</taxon>
        <taxon>Chordata</taxon>
        <taxon>Craniata</taxon>
        <taxon>Vertebrata</taxon>
        <taxon>Euteleostomi</taxon>
        <taxon>Mammalia</taxon>
        <taxon>Eutheria</taxon>
        <taxon>Euarchontoglires</taxon>
        <taxon>Glires</taxon>
        <taxon>Rodentia</taxon>
        <taxon>Myomorpha</taxon>
        <taxon>Muroidea</taxon>
        <taxon>Muridae</taxon>
        <taxon>Murinae</taxon>
        <taxon>Mus</taxon>
        <taxon>Mus</taxon>
    </lineage>
</organism>
<dbReference type="Gene3D" id="1.10.10.60">
    <property type="entry name" value="Homeodomain-like"/>
    <property type="match status" value="1"/>
</dbReference>
<dbReference type="InterPro" id="IPR050460">
    <property type="entry name" value="Distal-less_Homeobox_TF"/>
</dbReference>
<dbReference type="InterPro" id="IPR009057">
    <property type="entry name" value="Homeodomain-like_sf"/>
</dbReference>
<dbReference type="Proteomes" id="UP000694415">
    <property type="component" value="Unplaced"/>
</dbReference>
<dbReference type="PANTHER" id="PTHR24327">
    <property type="entry name" value="HOMEOBOX PROTEIN"/>
    <property type="match status" value="1"/>
</dbReference>
<dbReference type="PRINTS" id="PR00024">
    <property type="entry name" value="HOMEOBOX"/>
</dbReference>
<feature type="region of interest" description="Disordered" evidence="8">
    <location>
        <begin position="44"/>
        <end position="70"/>
    </location>
</feature>
<dbReference type="Ensembl" id="ENSMSIT00000029311.1">
    <property type="protein sequence ID" value="ENSMSIP00000023227.1"/>
    <property type="gene ID" value="ENSMSIG00000019740.1"/>
</dbReference>
<keyword evidence="11" id="KW-1185">Reference proteome</keyword>
<evidence type="ECO:0000256" key="7">
    <source>
        <dbReference type="RuleBase" id="RU000682"/>
    </source>
</evidence>
<dbReference type="GO" id="GO:0000978">
    <property type="term" value="F:RNA polymerase II cis-regulatory region sequence-specific DNA binding"/>
    <property type="evidence" value="ECO:0007669"/>
    <property type="project" value="Ensembl"/>
</dbReference>
<dbReference type="SMART" id="SM00389">
    <property type="entry name" value="HOX"/>
    <property type="match status" value="1"/>
</dbReference>
<evidence type="ECO:0000313" key="10">
    <source>
        <dbReference type="Ensembl" id="ENSMSIP00000023227.1"/>
    </source>
</evidence>
<dbReference type="InterPro" id="IPR017970">
    <property type="entry name" value="Homeobox_CS"/>
</dbReference>
<comment type="similarity">
    <text evidence="2">Belongs to the distal-less homeobox family.</text>
</comment>
<evidence type="ECO:0000256" key="1">
    <source>
        <dbReference type="ARBA" id="ARBA00004123"/>
    </source>
</evidence>
<evidence type="ECO:0000256" key="5">
    <source>
        <dbReference type="ARBA" id="ARBA00023242"/>
    </source>
</evidence>
<dbReference type="GO" id="GO:0001227">
    <property type="term" value="F:DNA-binding transcription repressor activity, RNA polymerase II-specific"/>
    <property type="evidence" value="ECO:0007669"/>
    <property type="project" value="Ensembl"/>
</dbReference>
<dbReference type="FunFam" id="1.10.10.60:FF:000837">
    <property type="match status" value="1"/>
</dbReference>
<evidence type="ECO:0000256" key="8">
    <source>
        <dbReference type="SAM" id="MobiDB-lite"/>
    </source>
</evidence>
<reference evidence="10" key="2">
    <citation type="submission" date="2025-09" db="UniProtKB">
        <authorList>
            <consortium name="Ensembl"/>
        </authorList>
    </citation>
    <scope>IDENTIFICATION</scope>
</reference>
<dbReference type="GO" id="GO:0005654">
    <property type="term" value="C:nucleoplasm"/>
    <property type="evidence" value="ECO:0007669"/>
    <property type="project" value="Ensembl"/>
</dbReference>
<keyword evidence="4 6" id="KW-0371">Homeobox</keyword>
<comment type="subcellular location">
    <subcellularLocation>
        <location evidence="1 6 7">Nucleus</location>
    </subcellularLocation>
</comment>
<dbReference type="CDD" id="cd00086">
    <property type="entry name" value="homeodomain"/>
    <property type="match status" value="1"/>
</dbReference>
<reference evidence="10" key="1">
    <citation type="submission" date="2025-08" db="UniProtKB">
        <authorList>
            <consortium name="Ensembl"/>
        </authorList>
    </citation>
    <scope>IDENTIFICATION</scope>
</reference>
<dbReference type="InterPro" id="IPR020479">
    <property type="entry name" value="HD_metazoa"/>
</dbReference>
<dbReference type="PRINTS" id="PR00031">
    <property type="entry name" value="HTHREPRESSR"/>
</dbReference>
<dbReference type="GeneTree" id="ENSGT00940000162259"/>
<accession>A0A8C6MYV7</accession>
<keyword evidence="5 6" id="KW-0539">Nucleus</keyword>
<evidence type="ECO:0000256" key="6">
    <source>
        <dbReference type="PROSITE-ProRule" id="PRU00108"/>
    </source>
</evidence>
<evidence type="ECO:0000259" key="9">
    <source>
        <dbReference type="PROSITE" id="PS50071"/>
    </source>
</evidence>
<evidence type="ECO:0000256" key="3">
    <source>
        <dbReference type="ARBA" id="ARBA00023125"/>
    </source>
</evidence>
<feature type="domain" description="Homeobox" evidence="9">
    <location>
        <begin position="114"/>
        <end position="174"/>
    </location>
</feature>